<reference evidence="12" key="1">
    <citation type="journal article" date="2019" name="Int. J. Syst. Evol. Microbiol.">
        <title>The Global Catalogue of Microorganisms (GCM) 10K type strain sequencing project: providing services to taxonomists for standard genome sequencing and annotation.</title>
        <authorList>
            <consortium name="The Broad Institute Genomics Platform"/>
            <consortium name="The Broad Institute Genome Sequencing Center for Infectious Disease"/>
            <person name="Wu L."/>
            <person name="Ma J."/>
        </authorList>
    </citation>
    <scope>NUCLEOTIDE SEQUENCE [LARGE SCALE GENOMIC DNA]</scope>
    <source>
        <strain evidence="12">KCTC 42964</strain>
    </source>
</reference>
<keyword evidence="12" id="KW-1185">Reference proteome</keyword>
<dbReference type="InterPro" id="IPR039421">
    <property type="entry name" value="Type_1_exporter"/>
</dbReference>
<keyword evidence="6 8" id="KW-0472">Membrane</keyword>
<evidence type="ECO:0000256" key="4">
    <source>
        <dbReference type="ARBA" id="ARBA00022840"/>
    </source>
</evidence>
<dbReference type="InterPro" id="IPR036640">
    <property type="entry name" value="ABC1_TM_sf"/>
</dbReference>
<keyword evidence="5 8" id="KW-1133">Transmembrane helix</keyword>
<sequence length="584" mass="59548">MVPDQPRAAGATGSRARLAMPLAALLLVSAGINLLALAAPIYSMQVFDRVLRTGHGETLLLLSLILAAALAAYALLDALRGGQAARLGHLCESLLGAARLRQGGAGGAPDGTAAAGWPAVRAALAPTTLTRLADAPWLLVFLIALWAIHPLLALLALCTVVLLAGLIVLEGRTGSGRLEGRGSEGLLSALQAMPALAGQGAMAVRALARYGRLRAEEVEGGTGRLALGQSLRGGATMVRMLAQSGSLGLAAWLTIQDQVTAGAIIAATILMGRCLSLTEQGLRAALTLRAAAPEVRRLRQPEIRSLDTEAAGTAAAALPPMDRFAALTLDNAVLRDPLAARGRTLRLHASLPMGAIVHVGGPVGSGKSAVCRILAGLQKPDGGAVRLGGLTAEAAARLPAGGIAFAPQRPQFLPGPLLWSLAGEDVEARGLAEAAAQQIGLAEYVRCLPQGWETEIDSQGGPLPDGIARLAGLVRAVAAQPVLLIVDEPCAALDPGTAARVAALLRPQAGSHVLVFAAADPASVPLEASAEIRLLRDRAQIEMRGASRIADRGPAAGVPKAVPAKPGRAKLAPPEVAATRIAAE</sequence>
<dbReference type="Gene3D" id="3.40.50.300">
    <property type="entry name" value="P-loop containing nucleotide triphosphate hydrolases"/>
    <property type="match status" value="1"/>
</dbReference>
<gene>
    <name evidence="11" type="ORF">ACFOGJ_12520</name>
</gene>
<dbReference type="InterPro" id="IPR003439">
    <property type="entry name" value="ABC_transporter-like_ATP-bd"/>
</dbReference>
<feature type="transmembrane region" description="Helical" evidence="8">
    <location>
        <begin position="20"/>
        <end position="39"/>
    </location>
</feature>
<feature type="transmembrane region" description="Helical" evidence="8">
    <location>
        <begin position="59"/>
        <end position="76"/>
    </location>
</feature>
<dbReference type="InterPro" id="IPR027417">
    <property type="entry name" value="P-loop_NTPase"/>
</dbReference>
<evidence type="ECO:0000313" key="12">
    <source>
        <dbReference type="Proteomes" id="UP001595528"/>
    </source>
</evidence>
<feature type="domain" description="ABC transmembrane type-1" evidence="10">
    <location>
        <begin position="23"/>
        <end position="273"/>
    </location>
</feature>
<keyword evidence="4 11" id="KW-0067">ATP-binding</keyword>
<dbReference type="SMART" id="SM00382">
    <property type="entry name" value="AAA"/>
    <property type="match status" value="1"/>
</dbReference>
<keyword evidence="2 8" id="KW-0812">Transmembrane</keyword>
<organism evidence="11 12">
    <name type="scientific">Marinibaculum pumilum</name>
    <dbReference type="NCBI Taxonomy" id="1766165"/>
    <lineage>
        <taxon>Bacteria</taxon>
        <taxon>Pseudomonadati</taxon>
        <taxon>Pseudomonadota</taxon>
        <taxon>Alphaproteobacteria</taxon>
        <taxon>Rhodospirillales</taxon>
        <taxon>Rhodospirillaceae</taxon>
        <taxon>Marinibaculum</taxon>
    </lineage>
</organism>
<dbReference type="Proteomes" id="UP001595528">
    <property type="component" value="Unassembled WGS sequence"/>
</dbReference>
<dbReference type="Pfam" id="PF00005">
    <property type="entry name" value="ABC_tran"/>
    <property type="match status" value="1"/>
</dbReference>
<evidence type="ECO:0000259" key="10">
    <source>
        <dbReference type="PROSITE" id="PS50929"/>
    </source>
</evidence>
<feature type="region of interest" description="Disordered" evidence="7">
    <location>
        <begin position="552"/>
        <end position="584"/>
    </location>
</feature>
<dbReference type="InterPro" id="IPR003593">
    <property type="entry name" value="AAA+_ATPase"/>
</dbReference>
<dbReference type="GO" id="GO:0005524">
    <property type="term" value="F:ATP binding"/>
    <property type="evidence" value="ECO:0007669"/>
    <property type="project" value="UniProtKB-KW"/>
</dbReference>
<feature type="compositionally biased region" description="Low complexity" evidence="7">
    <location>
        <begin position="553"/>
        <end position="566"/>
    </location>
</feature>
<evidence type="ECO:0000256" key="5">
    <source>
        <dbReference type="ARBA" id="ARBA00022989"/>
    </source>
</evidence>
<evidence type="ECO:0000256" key="8">
    <source>
        <dbReference type="SAM" id="Phobius"/>
    </source>
</evidence>
<keyword evidence="3" id="KW-0547">Nucleotide-binding</keyword>
<dbReference type="InterPro" id="IPR011527">
    <property type="entry name" value="ABC1_TM_dom"/>
</dbReference>
<proteinExistence type="predicted"/>
<evidence type="ECO:0000256" key="1">
    <source>
        <dbReference type="ARBA" id="ARBA00004651"/>
    </source>
</evidence>
<evidence type="ECO:0000259" key="9">
    <source>
        <dbReference type="PROSITE" id="PS50893"/>
    </source>
</evidence>
<dbReference type="PROSITE" id="PS50929">
    <property type="entry name" value="ABC_TM1F"/>
    <property type="match status" value="1"/>
</dbReference>
<evidence type="ECO:0000256" key="6">
    <source>
        <dbReference type="ARBA" id="ARBA00023136"/>
    </source>
</evidence>
<dbReference type="RefSeq" id="WP_379900816.1">
    <property type="nucleotide sequence ID" value="NZ_JBHRTR010000027.1"/>
</dbReference>
<dbReference type="PANTHER" id="PTHR24221:SF654">
    <property type="entry name" value="ATP-BINDING CASSETTE SUB-FAMILY B MEMBER 6"/>
    <property type="match status" value="1"/>
</dbReference>
<evidence type="ECO:0000256" key="2">
    <source>
        <dbReference type="ARBA" id="ARBA00022692"/>
    </source>
</evidence>
<dbReference type="PROSITE" id="PS50893">
    <property type="entry name" value="ABC_TRANSPORTER_2"/>
    <property type="match status" value="1"/>
</dbReference>
<dbReference type="EMBL" id="JBHRTR010000027">
    <property type="protein sequence ID" value="MFC3228063.1"/>
    <property type="molecule type" value="Genomic_DNA"/>
</dbReference>
<evidence type="ECO:0000256" key="7">
    <source>
        <dbReference type="SAM" id="MobiDB-lite"/>
    </source>
</evidence>
<evidence type="ECO:0000313" key="11">
    <source>
        <dbReference type="EMBL" id="MFC3228063.1"/>
    </source>
</evidence>
<dbReference type="SUPFAM" id="SSF90123">
    <property type="entry name" value="ABC transporter transmembrane region"/>
    <property type="match status" value="1"/>
</dbReference>
<feature type="transmembrane region" description="Helical" evidence="8">
    <location>
        <begin position="137"/>
        <end position="169"/>
    </location>
</feature>
<protein>
    <submittedName>
        <fullName evidence="11">ATP-binding cassette domain-containing protein</fullName>
    </submittedName>
</protein>
<accession>A0ABV7L0I5</accession>
<evidence type="ECO:0000256" key="3">
    <source>
        <dbReference type="ARBA" id="ARBA00022741"/>
    </source>
</evidence>
<comment type="caution">
    <text evidence="11">The sequence shown here is derived from an EMBL/GenBank/DDBJ whole genome shotgun (WGS) entry which is preliminary data.</text>
</comment>
<name>A0ABV7L0I5_9PROT</name>
<feature type="domain" description="ABC transporter" evidence="9">
    <location>
        <begin position="327"/>
        <end position="562"/>
    </location>
</feature>
<comment type="subcellular location">
    <subcellularLocation>
        <location evidence="1">Cell membrane</location>
        <topology evidence="1">Multi-pass membrane protein</topology>
    </subcellularLocation>
</comment>
<dbReference type="Gene3D" id="1.20.1560.10">
    <property type="entry name" value="ABC transporter type 1, transmembrane domain"/>
    <property type="match status" value="1"/>
</dbReference>
<dbReference type="SUPFAM" id="SSF52540">
    <property type="entry name" value="P-loop containing nucleoside triphosphate hydrolases"/>
    <property type="match status" value="1"/>
</dbReference>
<dbReference type="PANTHER" id="PTHR24221">
    <property type="entry name" value="ATP-BINDING CASSETTE SUB-FAMILY B"/>
    <property type="match status" value="1"/>
</dbReference>